<dbReference type="SUPFAM" id="SSF57196">
    <property type="entry name" value="EGF/Laminin"/>
    <property type="match status" value="1"/>
</dbReference>
<evidence type="ECO:0000256" key="4">
    <source>
        <dbReference type="ARBA" id="ARBA00023157"/>
    </source>
</evidence>
<evidence type="ECO:0000256" key="3">
    <source>
        <dbReference type="ARBA" id="ARBA00022737"/>
    </source>
</evidence>
<keyword evidence="8" id="KW-1185">Reference proteome</keyword>
<feature type="domain" description="EGF-like" evidence="6">
    <location>
        <begin position="68"/>
        <end position="107"/>
    </location>
</feature>
<dbReference type="InterPro" id="IPR000152">
    <property type="entry name" value="EGF-type_Asp/Asn_hydroxyl_site"/>
</dbReference>
<evidence type="ECO:0000256" key="2">
    <source>
        <dbReference type="ARBA" id="ARBA00022729"/>
    </source>
</evidence>
<evidence type="ECO:0000256" key="5">
    <source>
        <dbReference type="PROSITE-ProRule" id="PRU00076"/>
    </source>
</evidence>
<dbReference type="PROSITE" id="PS50026">
    <property type="entry name" value="EGF_3"/>
    <property type="match status" value="2"/>
</dbReference>
<keyword evidence="2" id="KW-0732">Signal</keyword>
<dbReference type="PROSITE" id="PS00010">
    <property type="entry name" value="ASX_HYDROXYL"/>
    <property type="match status" value="1"/>
</dbReference>
<reference evidence="7 8" key="1">
    <citation type="journal article" date="2018" name="Sci. Rep.">
        <title>Genomic signatures of local adaptation to the degree of environmental predictability in rotifers.</title>
        <authorList>
            <person name="Franch-Gras L."/>
            <person name="Hahn C."/>
            <person name="Garcia-Roger E.M."/>
            <person name="Carmona M.J."/>
            <person name="Serra M."/>
            <person name="Gomez A."/>
        </authorList>
    </citation>
    <scope>NUCLEOTIDE SEQUENCE [LARGE SCALE GENOMIC DNA]</scope>
    <source>
        <strain evidence="7">HYR1</strain>
    </source>
</reference>
<feature type="disulfide bond" evidence="5">
    <location>
        <begin position="78"/>
        <end position="95"/>
    </location>
</feature>
<keyword evidence="1 5" id="KW-0245">EGF-like domain</keyword>
<dbReference type="InterPro" id="IPR049883">
    <property type="entry name" value="NOTCH1_EGF-like"/>
</dbReference>
<sequence>INECDTKLAKCPQNSECHNTIGSYACSCNKGFRPENSNCVPMLAEVQTTQVSDQKKQSSCDQMGKKEQFIYCTFKNDCDKKSDCIYDLHSRNYTCKCWPGYFGNGFKCYSWNFC</sequence>
<dbReference type="EMBL" id="REGN01002396">
    <property type="protein sequence ID" value="RNA28396.1"/>
    <property type="molecule type" value="Genomic_DNA"/>
</dbReference>
<feature type="domain" description="EGF-like" evidence="6">
    <location>
        <begin position="1"/>
        <end position="38"/>
    </location>
</feature>
<protein>
    <submittedName>
        <fullName evidence="7">Kunitz Bovine pancreatic trypsin inhibitor domain</fullName>
    </submittedName>
</protein>
<dbReference type="OrthoDB" id="4405280at2759"/>
<dbReference type="Gene3D" id="2.10.25.10">
    <property type="entry name" value="Laminin"/>
    <property type="match status" value="2"/>
</dbReference>
<evidence type="ECO:0000313" key="7">
    <source>
        <dbReference type="EMBL" id="RNA28396.1"/>
    </source>
</evidence>
<dbReference type="Pfam" id="PF07645">
    <property type="entry name" value="EGF_CA"/>
    <property type="match status" value="1"/>
</dbReference>
<dbReference type="SMART" id="SM00179">
    <property type="entry name" value="EGF_CA"/>
    <property type="match status" value="1"/>
</dbReference>
<dbReference type="CDD" id="cd00054">
    <property type="entry name" value="EGF_CA"/>
    <property type="match status" value="1"/>
</dbReference>
<dbReference type="Proteomes" id="UP000276133">
    <property type="component" value="Unassembled WGS sequence"/>
</dbReference>
<evidence type="ECO:0000313" key="8">
    <source>
        <dbReference type="Proteomes" id="UP000276133"/>
    </source>
</evidence>
<keyword evidence="3" id="KW-0677">Repeat</keyword>
<dbReference type="SMART" id="SM00181">
    <property type="entry name" value="EGF"/>
    <property type="match status" value="2"/>
</dbReference>
<comment type="caution">
    <text evidence="7">The sequence shown here is derived from an EMBL/GenBank/DDBJ whole genome shotgun (WGS) entry which is preliminary data.</text>
</comment>
<dbReference type="GO" id="GO:0005509">
    <property type="term" value="F:calcium ion binding"/>
    <property type="evidence" value="ECO:0007669"/>
    <property type="project" value="InterPro"/>
</dbReference>
<proteinExistence type="predicted"/>
<evidence type="ECO:0000256" key="1">
    <source>
        <dbReference type="ARBA" id="ARBA00022536"/>
    </source>
</evidence>
<dbReference type="AlphaFoldDB" id="A0A3M7RY01"/>
<name>A0A3M7RY01_BRAPC</name>
<evidence type="ECO:0000259" key="6">
    <source>
        <dbReference type="PROSITE" id="PS50026"/>
    </source>
</evidence>
<dbReference type="InterPro" id="IPR001881">
    <property type="entry name" value="EGF-like_Ca-bd_dom"/>
</dbReference>
<gene>
    <name evidence="7" type="ORF">BpHYR1_037294</name>
</gene>
<comment type="caution">
    <text evidence="5">Lacks conserved residue(s) required for the propagation of feature annotation.</text>
</comment>
<keyword evidence="4 5" id="KW-1015">Disulfide bond</keyword>
<accession>A0A3M7RY01</accession>
<dbReference type="FunFam" id="2.10.25.10:FF:000038">
    <property type="entry name" value="Fibrillin 2"/>
    <property type="match status" value="1"/>
</dbReference>
<feature type="non-terminal residue" evidence="7">
    <location>
        <position position="1"/>
    </location>
</feature>
<dbReference type="InterPro" id="IPR000742">
    <property type="entry name" value="EGF"/>
</dbReference>
<organism evidence="7 8">
    <name type="scientific">Brachionus plicatilis</name>
    <name type="common">Marine rotifer</name>
    <name type="synonym">Brachionus muelleri</name>
    <dbReference type="NCBI Taxonomy" id="10195"/>
    <lineage>
        <taxon>Eukaryota</taxon>
        <taxon>Metazoa</taxon>
        <taxon>Spiralia</taxon>
        <taxon>Gnathifera</taxon>
        <taxon>Rotifera</taxon>
        <taxon>Eurotatoria</taxon>
        <taxon>Monogononta</taxon>
        <taxon>Pseudotrocha</taxon>
        <taxon>Ploima</taxon>
        <taxon>Brachionidae</taxon>
        <taxon>Brachionus</taxon>
    </lineage>
</organism>